<evidence type="ECO:0000313" key="2">
    <source>
        <dbReference type="EMBL" id="VAW62863.1"/>
    </source>
</evidence>
<dbReference type="InterPro" id="IPR021865">
    <property type="entry name" value="Peptidase_G2"/>
</dbReference>
<organism evidence="2">
    <name type="scientific">hydrothermal vent metagenome</name>
    <dbReference type="NCBI Taxonomy" id="652676"/>
    <lineage>
        <taxon>unclassified sequences</taxon>
        <taxon>metagenomes</taxon>
        <taxon>ecological metagenomes</taxon>
    </lineage>
</organism>
<reference evidence="2" key="1">
    <citation type="submission" date="2018-06" db="EMBL/GenBank/DDBJ databases">
        <authorList>
            <person name="Zhirakovskaya E."/>
        </authorList>
    </citation>
    <scope>NUCLEOTIDE SEQUENCE</scope>
</reference>
<evidence type="ECO:0000259" key="1">
    <source>
        <dbReference type="Pfam" id="PF11962"/>
    </source>
</evidence>
<dbReference type="AlphaFoldDB" id="A0A3B0XF08"/>
<sequence>MDVYDKHGMPVMVGTGKYRKYKQLKLNPEYKEGKEYKLREMRPEWNCVALVGQVPLCRGQPIADTWVKINDISDKVELWLIK</sequence>
<protein>
    <recommendedName>
        <fullName evidence="1">Peptidase G2 IMC autoproteolytic cleavage domain-containing protein</fullName>
    </recommendedName>
</protein>
<dbReference type="Pfam" id="PF11962">
    <property type="entry name" value="Peptidase_G2"/>
    <property type="match status" value="1"/>
</dbReference>
<feature type="domain" description="Peptidase G2 IMC autoproteolytic cleavage" evidence="1">
    <location>
        <begin position="22"/>
        <end position="62"/>
    </location>
</feature>
<dbReference type="Gene3D" id="2.40.300.10">
    <property type="entry name" value="Head decoration protein D"/>
    <property type="match status" value="1"/>
</dbReference>
<accession>A0A3B0XF08</accession>
<dbReference type="EMBL" id="UOFI01000032">
    <property type="protein sequence ID" value="VAW62863.1"/>
    <property type="molecule type" value="Genomic_DNA"/>
</dbReference>
<name>A0A3B0XF08_9ZZZZ</name>
<proteinExistence type="predicted"/>
<gene>
    <name evidence="2" type="ORF">MNBD_GAMMA09-1469</name>
</gene>